<dbReference type="STRING" id="402600.SAMN05216188_13094"/>
<reference evidence="6" key="1">
    <citation type="submission" date="2016-10" db="EMBL/GenBank/DDBJ databases">
        <authorList>
            <person name="Varghese N."/>
            <person name="Submissions S."/>
        </authorList>
    </citation>
    <scope>NUCLEOTIDE SEQUENCE [LARGE SCALE GENOMIC DNA]</scope>
    <source>
        <strain evidence="6">CGMCC 4.3525</strain>
    </source>
</reference>
<dbReference type="AlphaFoldDB" id="A0A1H9W5L2"/>
<comment type="subcellular location">
    <subcellularLocation>
        <location evidence="1">Periplasm</location>
    </subcellularLocation>
</comment>
<dbReference type="Gene3D" id="3.40.190.10">
    <property type="entry name" value="Periplasmic binding protein-like II"/>
    <property type="match status" value="2"/>
</dbReference>
<dbReference type="EMBL" id="FOFR01000030">
    <property type="protein sequence ID" value="SES29079.1"/>
    <property type="molecule type" value="Genomic_DNA"/>
</dbReference>
<comment type="similarity">
    <text evidence="2">Belongs to the bacterial solute-binding protein SsuA/TauA family.</text>
</comment>
<evidence type="ECO:0000313" key="6">
    <source>
        <dbReference type="Proteomes" id="UP000199352"/>
    </source>
</evidence>
<organism evidence="5 6">
    <name type="scientific">Lentzea xinjiangensis</name>
    <dbReference type="NCBI Taxonomy" id="402600"/>
    <lineage>
        <taxon>Bacteria</taxon>
        <taxon>Bacillati</taxon>
        <taxon>Actinomycetota</taxon>
        <taxon>Actinomycetes</taxon>
        <taxon>Pseudonocardiales</taxon>
        <taxon>Pseudonocardiaceae</taxon>
        <taxon>Lentzea</taxon>
    </lineage>
</organism>
<evidence type="ECO:0000259" key="4">
    <source>
        <dbReference type="SMART" id="SM00062"/>
    </source>
</evidence>
<dbReference type="Proteomes" id="UP000199352">
    <property type="component" value="Unassembled WGS sequence"/>
</dbReference>
<dbReference type="SUPFAM" id="SSF53850">
    <property type="entry name" value="Periplasmic binding protein-like II"/>
    <property type="match status" value="1"/>
</dbReference>
<keyword evidence="6" id="KW-1185">Reference proteome</keyword>
<evidence type="ECO:0000256" key="3">
    <source>
        <dbReference type="ARBA" id="ARBA00022729"/>
    </source>
</evidence>
<dbReference type="Pfam" id="PF13379">
    <property type="entry name" value="NMT1_2"/>
    <property type="match status" value="1"/>
</dbReference>
<accession>A0A1H9W5L2</accession>
<dbReference type="PANTHER" id="PTHR30024:SF47">
    <property type="entry name" value="TAURINE-BINDING PERIPLASMIC PROTEIN"/>
    <property type="match status" value="1"/>
</dbReference>
<gene>
    <name evidence="5" type="ORF">SAMN05216188_13094</name>
</gene>
<proteinExistence type="inferred from homology"/>
<evidence type="ECO:0000256" key="2">
    <source>
        <dbReference type="ARBA" id="ARBA00010742"/>
    </source>
</evidence>
<dbReference type="GO" id="GO:0042597">
    <property type="term" value="C:periplasmic space"/>
    <property type="evidence" value="ECO:0007669"/>
    <property type="project" value="UniProtKB-SubCell"/>
</dbReference>
<protein>
    <submittedName>
        <fullName evidence="5">NitT/TauT family transport system substrate-binding protein</fullName>
    </submittedName>
</protein>
<dbReference type="SMART" id="SM00062">
    <property type="entry name" value="PBPb"/>
    <property type="match status" value="1"/>
</dbReference>
<name>A0A1H9W5L2_9PSEU</name>
<dbReference type="PANTHER" id="PTHR30024">
    <property type="entry name" value="ALIPHATIC SULFONATES-BINDING PROTEIN-RELATED"/>
    <property type="match status" value="1"/>
</dbReference>
<feature type="domain" description="Solute-binding protein family 3/N-terminal" evidence="4">
    <location>
        <begin position="33"/>
        <end position="262"/>
    </location>
</feature>
<keyword evidence="3" id="KW-0732">Signal</keyword>
<dbReference type="OrthoDB" id="8892982at2"/>
<evidence type="ECO:0000313" key="5">
    <source>
        <dbReference type="EMBL" id="SES29079.1"/>
    </source>
</evidence>
<sequence length="317" mass="33268">MMLSVSSCGLLNGTPGSDSHSASQGDLEKSRITIGILATVDNAPVRLAEKRGFFAQEGLGVEVKVYGSGPEALTAVGGGSLDICLINYVSFFHAAANRSVDGRIVFDAYQGTQDSLVLVAKPESNIREPKDLAGKKVSVHASGNINELLVRELLRNNGLEPGAAAYVPVKFPDIQAALGSGQIQAGVLVEPYISRAAQELGAKPVLPLITGPTADMPLSGYVAQTQFTQDNPKTVAAFQRAMKKANQLADTDRRALAEVLPDLTKVPAESVPSLSLGRFPTSLDPARLQRVIALMRANGAMPGKDLSADQLIVPTAG</sequence>
<dbReference type="InterPro" id="IPR001638">
    <property type="entry name" value="Solute-binding_3/MltF_N"/>
</dbReference>
<evidence type="ECO:0000256" key="1">
    <source>
        <dbReference type="ARBA" id="ARBA00004418"/>
    </source>
</evidence>